<organism evidence="1 2">
    <name type="scientific">Exophiala mesophila</name>
    <name type="common">Black yeast-like fungus</name>
    <dbReference type="NCBI Taxonomy" id="212818"/>
    <lineage>
        <taxon>Eukaryota</taxon>
        <taxon>Fungi</taxon>
        <taxon>Dikarya</taxon>
        <taxon>Ascomycota</taxon>
        <taxon>Pezizomycotina</taxon>
        <taxon>Eurotiomycetes</taxon>
        <taxon>Chaetothyriomycetidae</taxon>
        <taxon>Chaetothyriales</taxon>
        <taxon>Herpotrichiellaceae</taxon>
        <taxon>Exophiala</taxon>
    </lineage>
</organism>
<dbReference type="GeneID" id="27319250"/>
<dbReference type="OrthoDB" id="4153234at2759"/>
<dbReference type="OMA" id="MERIEFN"/>
<evidence type="ECO:0000313" key="2">
    <source>
        <dbReference type="Proteomes" id="UP000054302"/>
    </source>
</evidence>
<sequence>MILKYLLYRVAYFTTALLHLHWNELISAGATITVMCLSNTKQPVVLRLFRLHAMVMLCFVLGALFNQVSASSGQVLIGTSSVTLQFDDLETRRGWGELSQPYAGLVFDGFYPFKPSHPTFEGLISLHDLNCAVSKPNALHGTRYNLQGRSASTKQQPQTTRLPSFRPSNEDAVFTLESIKMKPLNFPINQVRMHLRGVRATSDSSAPEDSSALEWSVDFPAGFHDVFHVKLEEFTHHTWDNMTRVEIWADFHNAGSSMDWEFCIDDLAVEYSVR</sequence>
<accession>A0A0D1YAM5</accession>
<dbReference type="EMBL" id="KN847520">
    <property type="protein sequence ID" value="KIV97691.1"/>
    <property type="molecule type" value="Genomic_DNA"/>
</dbReference>
<name>A0A0D1YAM5_EXOME</name>
<evidence type="ECO:0000313" key="1">
    <source>
        <dbReference type="EMBL" id="KIV97691.1"/>
    </source>
</evidence>
<keyword evidence="2" id="KW-1185">Reference proteome</keyword>
<dbReference type="VEuPathDB" id="FungiDB:PV10_01405"/>
<proteinExistence type="predicted"/>
<dbReference type="AlphaFoldDB" id="A0A0D1YAM5"/>
<gene>
    <name evidence="1" type="ORF">PV10_01405</name>
</gene>
<dbReference type="RefSeq" id="XP_016229265.1">
    <property type="nucleotide sequence ID" value="XM_016365616.1"/>
</dbReference>
<dbReference type="Proteomes" id="UP000054302">
    <property type="component" value="Unassembled WGS sequence"/>
</dbReference>
<dbReference type="HOGENOM" id="CLU_099107_0_0_1"/>
<protein>
    <submittedName>
        <fullName evidence="1">Uncharacterized protein</fullName>
    </submittedName>
</protein>
<reference evidence="1 2" key="1">
    <citation type="submission" date="2015-01" db="EMBL/GenBank/DDBJ databases">
        <title>The Genome Sequence of Exophiala mesophila CBS40295.</title>
        <authorList>
            <consortium name="The Broad Institute Genomics Platform"/>
            <person name="Cuomo C."/>
            <person name="de Hoog S."/>
            <person name="Gorbushina A."/>
            <person name="Stielow B."/>
            <person name="Teixiera M."/>
            <person name="Abouelleil A."/>
            <person name="Chapman S.B."/>
            <person name="Priest M."/>
            <person name="Young S.K."/>
            <person name="Wortman J."/>
            <person name="Nusbaum C."/>
            <person name="Birren B."/>
        </authorList>
    </citation>
    <scope>NUCLEOTIDE SEQUENCE [LARGE SCALE GENOMIC DNA]</scope>
    <source>
        <strain evidence="1 2">CBS 40295</strain>
    </source>
</reference>